<organism evidence="6 7">
    <name type="scientific">Haloferax massiliensis</name>
    <dbReference type="NCBI Taxonomy" id="1476858"/>
    <lineage>
        <taxon>Archaea</taxon>
        <taxon>Methanobacteriati</taxon>
        <taxon>Methanobacteriota</taxon>
        <taxon>Stenosarchaea group</taxon>
        <taxon>Halobacteria</taxon>
        <taxon>Halobacteriales</taxon>
        <taxon>Haloferacaceae</taxon>
        <taxon>Haloferax</taxon>
    </lineage>
</organism>
<evidence type="ECO:0000256" key="3">
    <source>
        <dbReference type="ARBA" id="ARBA00023002"/>
    </source>
</evidence>
<dbReference type="Gene3D" id="3.90.180.10">
    <property type="entry name" value="Medium-chain alcohol dehydrogenases, catalytic domain"/>
    <property type="match status" value="1"/>
</dbReference>
<reference evidence="7" key="1">
    <citation type="submission" date="2015-03" db="EMBL/GenBank/DDBJ databases">
        <authorList>
            <person name="Urmite Genomes"/>
        </authorList>
    </citation>
    <scope>NUCLEOTIDE SEQUENCE [LARGE SCALE GENOMIC DNA]</scope>
    <source>
        <strain evidence="7">Arc-Hr</strain>
    </source>
</reference>
<dbReference type="EMBL" id="CSTE01000002">
    <property type="protein sequence ID" value="CQR50926.1"/>
    <property type="molecule type" value="Genomic_DNA"/>
</dbReference>
<dbReference type="GO" id="GO:0044281">
    <property type="term" value="P:small molecule metabolic process"/>
    <property type="evidence" value="ECO:0007669"/>
    <property type="project" value="UniProtKB-ARBA"/>
</dbReference>
<dbReference type="GO" id="GO:0051262">
    <property type="term" value="P:protein tetramerization"/>
    <property type="evidence" value="ECO:0007669"/>
    <property type="project" value="UniProtKB-ARBA"/>
</dbReference>
<dbReference type="PROSITE" id="PS00059">
    <property type="entry name" value="ADH_ZINC"/>
    <property type="match status" value="1"/>
</dbReference>
<dbReference type="OrthoDB" id="75495at2157"/>
<dbReference type="AlphaFoldDB" id="A0A0D6JSP4"/>
<dbReference type="Pfam" id="PF08240">
    <property type="entry name" value="ADH_N"/>
    <property type="match status" value="1"/>
</dbReference>
<keyword evidence="7" id="KW-1185">Reference proteome</keyword>
<dbReference type="InterPro" id="IPR020843">
    <property type="entry name" value="ER"/>
</dbReference>
<evidence type="ECO:0000256" key="1">
    <source>
        <dbReference type="ARBA" id="ARBA00022723"/>
    </source>
</evidence>
<dbReference type="PANTHER" id="PTHR43401:SF2">
    <property type="entry name" value="L-THREONINE 3-DEHYDROGENASE"/>
    <property type="match status" value="1"/>
</dbReference>
<protein>
    <submittedName>
        <fullName evidence="6">D-arabitol-phosphate dehydrogenase</fullName>
    </submittedName>
</protein>
<dbReference type="Gene3D" id="3.40.50.720">
    <property type="entry name" value="NAD(P)-binding Rossmann-like Domain"/>
    <property type="match status" value="1"/>
</dbReference>
<dbReference type="GO" id="GO:0008270">
    <property type="term" value="F:zinc ion binding"/>
    <property type="evidence" value="ECO:0007669"/>
    <property type="project" value="InterPro"/>
</dbReference>
<keyword evidence="1 4" id="KW-0479">Metal-binding</keyword>
<dbReference type="PANTHER" id="PTHR43401">
    <property type="entry name" value="L-THREONINE 3-DEHYDROGENASE"/>
    <property type="match status" value="1"/>
</dbReference>
<accession>A0A0D6JSP4</accession>
<evidence type="ECO:0000259" key="5">
    <source>
        <dbReference type="SMART" id="SM00829"/>
    </source>
</evidence>
<dbReference type="InterPro" id="IPR013149">
    <property type="entry name" value="ADH-like_C"/>
</dbReference>
<dbReference type="SMART" id="SM00829">
    <property type="entry name" value="PKS_ER"/>
    <property type="match status" value="1"/>
</dbReference>
<dbReference type="GO" id="GO:0043168">
    <property type="term" value="F:anion binding"/>
    <property type="evidence" value="ECO:0007669"/>
    <property type="project" value="UniProtKB-ARBA"/>
</dbReference>
<dbReference type="InterPro" id="IPR036291">
    <property type="entry name" value="NAD(P)-bd_dom_sf"/>
</dbReference>
<gene>
    <name evidence="6" type="ORF">BN996_02411</name>
</gene>
<sequence length="347" mass="37251">MRGLAKTSREPGAMELVDVETPEPASNEVLIEVDYAGLCGSDAGIYKFKSAFERMEMPTIIGHEYTGRVVERGDDATRFSVGERVVERPIRGCGECFQCQLGEESICQDAVLTGIDLDGAYAGYIAVPESALQTVPSNVEPRHAALVEPTAICTRAVIRNSRVKAGDRVLVAGPGPIGLLCAQVAASQGAEVVVAGVGRDTNYRLPLAEELGYPAVNIEEDGLTATQRDLTGGVGFDVVFDTTGHPSGLPMAVEQVRKGGQIVLVGQTGETTMEYTPLVRAEVDLQCTYGATFEDFERAFRLIGSGDVDHATFLDDRFRLTESEDAFEAFLSGETCKPVFDVSVLRD</sequence>
<evidence type="ECO:0000256" key="2">
    <source>
        <dbReference type="ARBA" id="ARBA00022833"/>
    </source>
</evidence>
<dbReference type="GO" id="GO:0016616">
    <property type="term" value="F:oxidoreductase activity, acting on the CH-OH group of donors, NAD or NADP as acceptor"/>
    <property type="evidence" value="ECO:0007669"/>
    <property type="project" value="UniProtKB-ARBA"/>
</dbReference>
<keyword evidence="2 4" id="KW-0862">Zinc</keyword>
<evidence type="ECO:0000256" key="4">
    <source>
        <dbReference type="RuleBase" id="RU361277"/>
    </source>
</evidence>
<dbReference type="InterPro" id="IPR011032">
    <property type="entry name" value="GroES-like_sf"/>
</dbReference>
<feature type="domain" description="Enoyl reductase (ER)" evidence="5">
    <location>
        <begin position="12"/>
        <end position="340"/>
    </location>
</feature>
<dbReference type="RefSeq" id="WP_089779253.1">
    <property type="nucleotide sequence ID" value="NZ_CABLRR010000002.1"/>
</dbReference>
<dbReference type="InterPro" id="IPR050129">
    <property type="entry name" value="Zn_alcohol_dh"/>
</dbReference>
<proteinExistence type="inferred from homology"/>
<dbReference type="SUPFAM" id="SSF50129">
    <property type="entry name" value="GroES-like"/>
    <property type="match status" value="1"/>
</dbReference>
<comment type="cofactor">
    <cofactor evidence="4">
        <name>Zn(2+)</name>
        <dbReference type="ChEBI" id="CHEBI:29105"/>
    </cofactor>
</comment>
<dbReference type="InterPro" id="IPR013154">
    <property type="entry name" value="ADH-like_N"/>
</dbReference>
<name>A0A0D6JSP4_9EURY</name>
<evidence type="ECO:0000313" key="7">
    <source>
        <dbReference type="Proteomes" id="UP000198902"/>
    </source>
</evidence>
<dbReference type="Proteomes" id="UP000198902">
    <property type="component" value="Unassembled WGS sequence"/>
</dbReference>
<keyword evidence="3" id="KW-0560">Oxidoreductase</keyword>
<evidence type="ECO:0000313" key="6">
    <source>
        <dbReference type="EMBL" id="CQR50926.1"/>
    </source>
</evidence>
<dbReference type="SUPFAM" id="SSF51735">
    <property type="entry name" value="NAD(P)-binding Rossmann-fold domains"/>
    <property type="match status" value="1"/>
</dbReference>
<dbReference type="Pfam" id="PF00107">
    <property type="entry name" value="ADH_zinc_N"/>
    <property type="match status" value="1"/>
</dbReference>
<comment type="similarity">
    <text evidence="4">Belongs to the zinc-containing alcohol dehydrogenase family.</text>
</comment>
<dbReference type="GO" id="GO:0030554">
    <property type="term" value="F:adenyl nucleotide binding"/>
    <property type="evidence" value="ECO:0007669"/>
    <property type="project" value="UniProtKB-ARBA"/>
</dbReference>
<dbReference type="InterPro" id="IPR002328">
    <property type="entry name" value="ADH_Zn_CS"/>
</dbReference>